<dbReference type="EMBL" id="WHUW01000003">
    <property type="protein sequence ID" value="KAF8448836.1"/>
    <property type="molecule type" value="Genomic_DNA"/>
</dbReference>
<dbReference type="Proteomes" id="UP001194468">
    <property type="component" value="Unassembled WGS sequence"/>
</dbReference>
<comment type="caution">
    <text evidence="3">The sequence shown here is derived from an EMBL/GenBank/DDBJ whole genome shotgun (WGS) entry which is preliminary data.</text>
</comment>
<keyword evidence="2" id="KW-0732">Signal</keyword>
<feature type="chain" id="PRO_5042153035" evidence="2">
    <location>
        <begin position="28"/>
        <end position="563"/>
    </location>
</feature>
<reference evidence="3" key="1">
    <citation type="submission" date="2019-10" db="EMBL/GenBank/DDBJ databases">
        <authorList>
            <consortium name="DOE Joint Genome Institute"/>
            <person name="Kuo A."/>
            <person name="Miyauchi S."/>
            <person name="Kiss E."/>
            <person name="Drula E."/>
            <person name="Kohler A."/>
            <person name="Sanchez-Garcia M."/>
            <person name="Andreopoulos B."/>
            <person name="Barry K.W."/>
            <person name="Bonito G."/>
            <person name="Buee M."/>
            <person name="Carver A."/>
            <person name="Chen C."/>
            <person name="Cichocki N."/>
            <person name="Clum A."/>
            <person name="Culley D."/>
            <person name="Crous P.W."/>
            <person name="Fauchery L."/>
            <person name="Girlanda M."/>
            <person name="Hayes R."/>
            <person name="Keri Z."/>
            <person name="LaButti K."/>
            <person name="Lipzen A."/>
            <person name="Lombard V."/>
            <person name="Magnuson J."/>
            <person name="Maillard F."/>
            <person name="Morin E."/>
            <person name="Murat C."/>
            <person name="Nolan M."/>
            <person name="Ohm R."/>
            <person name="Pangilinan J."/>
            <person name="Pereira M."/>
            <person name="Perotto S."/>
            <person name="Peter M."/>
            <person name="Riley R."/>
            <person name="Sitrit Y."/>
            <person name="Stielow B."/>
            <person name="Szollosi G."/>
            <person name="Zifcakova L."/>
            <person name="Stursova M."/>
            <person name="Spatafora J.W."/>
            <person name="Tedersoo L."/>
            <person name="Vaario L.-M."/>
            <person name="Yamada A."/>
            <person name="Yan M."/>
            <person name="Wang P."/>
            <person name="Xu J."/>
            <person name="Bruns T."/>
            <person name="Baldrian P."/>
            <person name="Vilgalys R."/>
            <person name="Henrissat B."/>
            <person name="Grigoriev I.V."/>
            <person name="Hibbett D."/>
            <person name="Nagy L.G."/>
            <person name="Martin F.M."/>
        </authorList>
    </citation>
    <scope>NUCLEOTIDE SEQUENCE</scope>
    <source>
        <strain evidence="3">BED1</strain>
    </source>
</reference>
<feature type="region of interest" description="Disordered" evidence="1">
    <location>
        <begin position="426"/>
        <end position="528"/>
    </location>
</feature>
<sequence>MVLSARFAVLACLCAALPLVRPPSVEAAHLHGSHSSLHSHYRAPSASRAGTHNRDGKHQGDKAPHQRAAELPPLLRRHTFQDYKKAENHRDHAQPKVPRSAFARSRYRRASGPHSRPSSIYVPGEHGDTYLVSRTPPRNWGSAGTGTGRQSSHTYNRRQLDESNLALGRIDIMGVAQSLGSTQRLASLTVDSTPIDWTSGQSSAKAFPLNASMTNQTQFIMMPMDETSNAASAGTFNKLVTLATEVFDANDAEMVMYCATYDPDPGSTSALLMTPCTGETRSAAAANDATDPCSDAANDASSNPHQSQIFSYDPSSGRIEPISTTASSRVADTSDDSAASGCAGARIRRDNSNSTTSSSTTPSSTSTSTRPTTTASQQSQNVTLVYVAGALEVPASSPSASTTNASGGQAPLFTTTITTTVVTTVTPTGSSSRTATFPQAAVSVPVSSTPSPSMTNKTPSVSATASRSPSSPSLSSSASATATPKAPASADESLEVEIVGVTPSTTSSSSSTSSTSATTTTTTSYSTMSPSLDAQAAASSLANAMVHPRGRAFVSAAGIVTPP</sequence>
<feature type="compositionally biased region" description="Basic and acidic residues" evidence="1">
    <location>
        <begin position="52"/>
        <end position="68"/>
    </location>
</feature>
<feature type="region of interest" description="Disordered" evidence="1">
    <location>
        <begin position="287"/>
        <end position="380"/>
    </location>
</feature>
<gene>
    <name evidence="3" type="ORF">L210DRAFT_624031</name>
</gene>
<name>A0AAD4C4A6_BOLED</name>
<organism evidence="3 4">
    <name type="scientific">Boletus edulis BED1</name>
    <dbReference type="NCBI Taxonomy" id="1328754"/>
    <lineage>
        <taxon>Eukaryota</taxon>
        <taxon>Fungi</taxon>
        <taxon>Dikarya</taxon>
        <taxon>Basidiomycota</taxon>
        <taxon>Agaricomycotina</taxon>
        <taxon>Agaricomycetes</taxon>
        <taxon>Agaricomycetidae</taxon>
        <taxon>Boletales</taxon>
        <taxon>Boletineae</taxon>
        <taxon>Boletaceae</taxon>
        <taxon>Boletoideae</taxon>
        <taxon>Boletus</taxon>
    </lineage>
</organism>
<reference evidence="3" key="2">
    <citation type="journal article" date="2020" name="Nat. Commun.">
        <title>Large-scale genome sequencing of mycorrhizal fungi provides insights into the early evolution of symbiotic traits.</title>
        <authorList>
            <person name="Miyauchi S."/>
            <person name="Kiss E."/>
            <person name="Kuo A."/>
            <person name="Drula E."/>
            <person name="Kohler A."/>
            <person name="Sanchez-Garcia M."/>
            <person name="Morin E."/>
            <person name="Andreopoulos B."/>
            <person name="Barry K.W."/>
            <person name="Bonito G."/>
            <person name="Buee M."/>
            <person name="Carver A."/>
            <person name="Chen C."/>
            <person name="Cichocki N."/>
            <person name="Clum A."/>
            <person name="Culley D."/>
            <person name="Crous P.W."/>
            <person name="Fauchery L."/>
            <person name="Girlanda M."/>
            <person name="Hayes R.D."/>
            <person name="Keri Z."/>
            <person name="LaButti K."/>
            <person name="Lipzen A."/>
            <person name="Lombard V."/>
            <person name="Magnuson J."/>
            <person name="Maillard F."/>
            <person name="Murat C."/>
            <person name="Nolan M."/>
            <person name="Ohm R.A."/>
            <person name="Pangilinan J."/>
            <person name="Pereira M.F."/>
            <person name="Perotto S."/>
            <person name="Peter M."/>
            <person name="Pfister S."/>
            <person name="Riley R."/>
            <person name="Sitrit Y."/>
            <person name="Stielow J.B."/>
            <person name="Szollosi G."/>
            <person name="Zifcakova L."/>
            <person name="Stursova M."/>
            <person name="Spatafora J.W."/>
            <person name="Tedersoo L."/>
            <person name="Vaario L.M."/>
            <person name="Yamada A."/>
            <person name="Yan M."/>
            <person name="Wang P."/>
            <person name="Xu J."/>
            <person name="Bruns T."/>
            <person name="Baldrian P."/>
            <person name="Vilgalys R."/>
            <person name="Dunand C."/>
            <person name="Henrissat B."/>
            <person name="Grigoriev I.V."/>
            <person name="Hibbett D."/>
            <person name="Nagy L.G."/>
            <person name="Martin F.M."/>
        </authorList>
    </citation>
    <scope>NUCLEOTIDE SEQUENCE</scope>
    <source>
        <strain evidence="3">BED1</strain>
    </source>
</reference>
<feature type="compositionally biased region" description="Polar residues" evidence="1">
    <location>
        <begin position="299"/>
        <end position="314"/>
    </location>
</feature>
<evidence type="ECO:0000256" key="1">
    <source>
        <dbReference type="SAM" id="MobiDB-lite"/>
    </source>
</evidence>
<evidence type="ECO:0000313" key="3">
    <source>
        <dbReference type="EMBL" id="KAF8448836.1"/>
    </source>
</evidence>
<evidence type="ECO:0000256" key="2">
    <source>
        <dbReference type="SAM" id="SignalP"/>
    </source>
</evidence>
<accession>A0AAD4C4A6</accession>
<evidence type="ECO:0000313" key="4">
    <source>
        <dbReference type="Proteomes" id="UP001194468"/>
    </source>
</evidence>
<feature type="compositionally biased region" description="Low complexity" evidence="1">
    <location>
        <begin position="323"/>
        <end position="345"/>
    </location>
</feature>
<feature type="compositionally biased region" description="Low complexity" evidence="1">
    <location>
        <begin position="442"/>
        <end position="490"/>
    </location>
</feature>
<keyword evidence="4" id="KW-1185">Reference proteome</keyword>
<dbReference type="AlphaFoldDB" id="A0AAD4C4A6"/>
<feature type="compositionally biased region" description="Low complexity" evidence="1">
    <location>
        <begin position="502"/>
        <end position="528"/>
    </location>
</feature>
<feature type="signal peptide" evidence="2">
    <location>
        <begin position="1"/>
        <end position="27"/>
    </location>
</feature>
<feature type="region of interest" description="Disordered" evidence="1">
    <location>
        <begin position="36"/>
        <end position="155"/>
    </location>
</feature>
<feature type="compositionally biased region" description="Low complexity" evidence="1">
    <location>
        <begin position="354"/>
        <end position="380"/>
    </location>
</feature>
<feature type="compositionally biased region" description="Basic and acidic residues" evidence="1">
    <location>
        <begin position="79"/>
        <end position="94"/>
    </location>
</feature>
<proteinExistence type="predicted"/>
<protein>
    <submittedName>
        <fullName evidence="3">Uncharacterized protein</fullName>
    </submittedName>
</protein>